<feature type="active site" description="O-(5'-phospho-DNA)-tyrosine intermediate" evidence="8">
    <location>
        <position position="328"/>
    </location>
</feature>
<dbReference type="Gene3D" id="1.10.460.10">
    <property type="entry name" value="Topoisomerase I, domain 2"/>
    <property type="match status" value="1"/>
</dbReference>
<dbReference type="GO" id="GO:0003677">
    <property type="term" value="F:DNA binding"/>
    <property type="evidence" value="ECO:0007669"/>
    <property type="project" value="UniProtKB-KW"/>
</dbReference>
<dbReference type="EC" id="5.6.2.1" evidence="8"/>
<dbReference type="HAMAP" id="MF_00953">
    <property type="entry name" value="Topoisom_3_prok"/>
    <property type="match status" value="1"/>
</dbReference>
<feature type="domain" description="Topo IA-type catalytic" evidence="11">
    <location>
        <begin position="155"/>
        <end position="603"/>
    </location>
</feature>
<dbReference type="InterPro" id="IPR034144">
    <property type="entry name" value="TOPRIM_TopoIII"/>
</dbReference>
<feature type="binding site" evidence="8">
    <location>
        <position position="103"/>
    </location>
    <ligand>
        <name>Mg(2+)</name>
        <dbReference type="ChEBI" id="CHEBI:18420"/>
        <label>2</label>
    </ligand>
</feature>
<dbReference type="InterPro" id="IPR013824">
    <property type="entry name" value="Topo_IA_cen_sub1"/>
</dbReference>
<dbReference type="GO" id="GO:0043597">
    <property type="term" value="C:cytoplasmic replication fork"/>
    <property type="evidence" value="ECO:0007669"/>
    <property type="project" value="TreeGrafter"/>
</dbReference>
<feature type="site" description="Interaction with DNA" evidence="8">
    <location>
        <position position="170"/>
    </location>
</feature>
<dbReference type="NCBIfam" id="NF005829">
    <property type="entry name" value="PRK07726.1"/>
    <property type="match status" value="1"/>
</dbReference>
<dbReference type="CDD" id="cd00186">
    <property type="entry name" value="TOP1Ac"/>
    <property type="match status" value="1"/>
</dbReference>
<evidence type="ECO:0000313" key="13">
    <source>
        <dbReference type="Proteomes" id="UP000023464"/>
    </source>
</evidence>
<dbReference type="GO" id="GO:0006265">
    <property type="term" value="P:DNA topological change"/>
    <property type="evidence" value="ECO:0007669"/>
    <property type="project" value="UniProtKB-UniRule"/>
</dbReference>
<dbReference type="InterPro" id="IPR000380">
    <property type="entry name" value="Topo_IA"/>
</dbReference>
<dbReference type="Gene3D" id="3.40.50.140">
    <property type="match status" value="1"/>
</dbReference>
<feature type="region of interest" description="Interaction with DNA" evidence="8">
    <location>
        <begin position="194"/>
        <end position="199"/>
    </location>
</feature>
<dbReference type="PRINTS" id="PR00417">
    <property type="entry name" value="PRTPISMRASEI"/>
</dbReference>
<evidence type="ECO:0000256" key="5">
    <source>
        <dbReference type="ARBA" id="ARBA00023029"/>
    </source>
</evidence>
<dbReference type="FunFam" id="1.10.290.10:FF:000004">
    <property type="entry name" value="DNA topoisomerase 3"/>
    <property type="match status" value="1"/>
</dbReference>
<dbReference type="RefSeq" id="WP_036780803.1">
    <property type="nucleotide sequence ID" value="NZ_CAWLTM010000064.1"/>
</dbReference>
<name>A0A022PHC2_9GAMM</name>
<dbReference type="Pfam" id="PF01131">
    <property type="entry name" value="Topoisom_bac"/>
    <property type="match status" value="1"/>
</dbReference>
<feature type="binding site" evidence="8">
    <location>
        <position position="103"/>
    </location>
    <ligand>
        <name>Mg(2+)</name>
        <dbReference type="ChEBI" id="CHEBI:18420"/>
        <label>1</label>
        <note>catalytic</note>
    </ligand>
</feature>
<comment type="catalytic activity">
    <reaction evidence="1 8">
        <text>ATP-independent breakage of single-stranded DNA, followed by passage and rejoining.</text>
        <dbReference type="EC" id="5.6.2.1"/>
    </reaction>
</comment>
<dbReference type="Pfam" id="PF01751">
    <property type="entry name" value="Toprim"/>
    <property type="match status" value="1"/>
</dbReference>
<evidence type="ECO:0000313" key="12">
    <source>
        <dbReference type="EMBL" id="EYU14323.1"/>
    </source>
</evidence>
<sequence length="642" mass="73095">MRLFIAEKPSLARAIADILPKPHRRGDGFIACGDNQFVTWCIGHLLEQAEPDAYDGRFARWSLVDLPIIPERWQLKPRPSVEKQLNIIQTLLEKADEIVHAGDPDREGQLLVDEVLDFLKLDDVRRKNVRRCLISDLNPQAVTRAVERLRDNRDFIPLCVSALARARADWLYGINMTRAYTLLGRNAGYQGVLSVGRVQTPVLGLVVRRDEEIEHFVPKDFFEVKAHIVTPKDERFIAIWQPSESCIDFLDEEGRLIHRPLAEHVVARITGQPAYVTSYQDKRESEIAPLPFSLSSLQIEAAKRFGLNAQQVLDICQRLYETHKLITYPRSDCRYLPDEHFAGRHAVLNAISIHATNLLPQELLEIDRKNRCWDDKKVDAHHAIIPTARSSHINLTDNEANVYGLIARQYLMQFFPDAIFRKCVIELEIAGGKFIAKARFLAEAGWRTLLGNKERDEENDGTPLPVVAKGDELLCERGEVVERQTQPPKPFTDATILSAMTGIARFVQDKELKKVLRATDGLGTEATRAGIIELLFKREFLYKQGRHIHATPAGRALIHVLPDMAALPDMTAHWESRLTQISEKQFRYQDFMGPLEETLQQLIWQAKQNRNLTAFRDLPPLPVKDKRGKKTKATKNSKTAAP</sequence>
<dbReference type="GO" id="GO:0000287">
    <property type="term" value="F:magnesium ion binding"/>
    <property type="evidence" value="ECO:0007669"/>
    <property type="project" value="UniProtKB-UniRule"/>
</dbReference>
<dbReference type="PATRIC" id="fig|1393736.3.peg.3251"/>
<evidence type="ECO:0000256" key="8">
    <source>
        <dbReference type="HAMAP-Rule" id="MF_00953"/>
    </source>
</evidence>
<evidence type="ECO:0000256" key="1">
    <source>
        <dbReference type="ARBA" id="ARBA00000213"/>
    </source>
</evidence>
<dbReference type="PROSITE" id="PS50880">
    <property type="entry name" value="TOPRIM"/>
    <property type="match status" value="1"/>
</dbReference>
<dbReference type="InterPro" id="IPR013497">
    <property type="entry name" value="Topo_IA_cen"/>
</dbReference>
<dbReference type="Proteomes" id="UP000023464">
    <property type="component" value="Unassembled WGS sequence"/>
</dbReference>
<dbReference type="InterPro" id="IPR013825">
    <property type="entry name" value="Topo_IA_cen_sub2"/>
</dbReference>
<feature type="site" description="Interaction with DNA" evidence="8">
    <location>
        <position position="330"/>
    </location>
</feature>
<dbReference type="Gene3D" id="1.10.290.10">
    <property type="entry name" value="Topoisomerase I, domain 4"/>
    <property type="match status" value="1"/>
</dbReference>
<dbReference type="EMBL" id="JFGV01000051">
    <property type="protein sequence ID" value="EYU14323.1"/>
    <property type="molecule type" value="Genomic_DNA"/>
</dbReference>
<protein>
    <recommendedName>
        <fullName evidence="8">DNA topoisomerase 3</fullName>
        <ecNumber evidence="8">5.6.2.1</ecNumber>
    </recommendedName>
    <alternativeName>
        <fullName evidence="8">DNA topoisomerase III</fullName>
    </alternativeName>
</protein>
<dbReference type="InterPro" id="IPR005738">
    <property type="entry name" value="TopoIII"/>
</dbReference>
<feature type="binding site" evidence="8">
    <location>
        <position position="7"/>
    </location>
    <ligand>
        <name>Mg(2+)</name>
        <dbReference type="ChEBI" id="CHEBI:18420"/>
        <label>1</label>
        <note>catalytic</note>
    </ligand>
</feature>
<evidence type="ECO:0000256" key="4">
    <source>
        <dbReference type="ARBA" id="ARBA00022842"/>
    </source>
</evidence>
<dbReference type="SUPFAM" id="SSF56712">
    <property type="entry name" value="Prokaryotic type I DNA topoisomerase"/>
    <property type="match status" value="1"/>
</dbReference>
<proteinExistence type="inferred from homology"/>
<dbReference type="GO" id="GO:0006281">
    <property type="term" value="P:DNA repair"/>
    <property type="evidence" value="ECO:0007669"/>
    <property type="project" value="TreeGrafter"/>
</dbReference>
<comment type="cofactor">
    <cofactor evidence="8">
        <name>Mg(2+)</name>
        <dbReference type="ChEBI" id="CHEBI:18420"/>
    </cofactor>
    <text evidence="8">Binds two Mg(2+) per subunit.</text>
</comment>
<dbReference type="InterPro" id="IPR006171">
    <property type="entry name" value="TOPRIM_dom"/>
</dbReference>
<dbReference type="PROSITE" id="PS52039">
    <property type="entry name" value="TOPO_IA_2"/>
    <property type="match status" value="1"/>
</dbReference>
<dbReference type="SMART" id="SM00437">
    <property type="entry name" value="TOP1Ac"/>
    <property type="match status" value="1"/>
</dbReference>
<dbReference type="InterPro" id="IPR003601">
    <property type="entry name" value="Topo_IA_2"/>
</dbReference>
<dbReference type="AlphaFoldDB" id="A0A022PHC2"/>
<evidence type="ECO:0000256" key="7">
    <source>
        <dbReference type="ARBA" id="ARBA00023235"/>
    </source>
</evidence>
<reference evidence="12 13" key="1">
    <citation type="submission" date="2014-03" db="EMBL/GenBank/DDBJ databases">
        <title>Draft Genome of Photorhabdus luminescens BA1, an Egyptian Isolate.</title>
        <authorList>
            <person name="Ghazal S."/>
            <person name="Hurst S.G.IV."/>
            <person name="Morris K."/>
            <person name="Thomas K."/>
            <person name="Tisa L.S."/>
        </authorList>
    </citation>
    <scope>NUCLEOTIDE SEQUENCE [LARGE SCALE GENOMIC DNA]</scope>
    <source>
        <strain evidence="12 13">BA1</strain>
    </source>
</reference>
<feature type="binding site" evidence="8">
    <location>
        <position position="105"/>
    </location>
    <ligand>
        <name>Mg(2+)</name>
        <dbReference type="ChEBI" id="CHEBI:18420"/>
        <label>2</label>
    </ligand>
</feature>
<dbReference type="GO" id="GO:0006310">
    <property type="term" value="P:DNA recombination"/>
    <property type="evidence" value="ECO:0007669"/>
    <property type="project" value="TreeGrafter"/>
</dbReference>
<dbReference type="NCBIfam" id="TIGR01056">
    <property type="entry name" value="topB"/>
    <property type="match status" value="1"/>
</dbReference>
<dbReference type="Gene3D" id="2.70.20.10">
    <property type="entry name" value="Topoisomerase I, domain 3"/>
    <property type="match status" value="1"/>
</dbReference>
<keyword evidence="3 8" id="KW-0479">Metal-binding</keyword>
<dbReference type="PANTHER" id="PTHR11390:SF21">
    <property type="entry name" value="DNA TOPOISOMERASE 3-ALPHA"/>
    <property type="match status" value="1"/>
</dbReference>
<evidence type="ECO:0000256" key="9">
    <source>
        <dbReference type="SAM" id="MobiDB-lite"/>
    </source>
</evidence>
<keyword evidence="7 8" id="KW-0413">Isomerase</keyword>
<dbReference type="FunFam" id="3.40.50.140:FF:000004">
    <property type="entry name" value="DNA topoisomerase 3"/>
    <property type="match status" value="1"/>
</dbReference>
<dbReference type="InterPro" id="IPR013826">
    <property type="entry name" value="Topo_IA_cen_sub3"/>
</dbReference>
<feature type="site" description="Interaction with DNA" evidence="8">
    <location>
        <position position="185"/>
    </location>
</feature>
<dbReference type="InterPro" id="IPR023405">
    <property type="entry name" value="Topo_IA_core_domain"/>
</dbReference>
<dbReference type="CDD" id="cd03362">
    <property type="entry name" value="TOPRIM_TopoIA_TopoIII"/>
    <property type="match status" value="1"/>
</dbReference>
<keyword evidence="6 8" id="KW-0238">DNA-binding</keyword>
<dbReference type="PANTHER" id="PTHR11390">
    <property type="entry name" value="PROKARYOTIC DNA TOPOISOMERASE"/>
    <property type="match status" value="1"/>
</dbReference>
<dbReference type="SMART" id="SM00493">
    <property type="entry name" value="TOPRIM"/>
    <property type="match status" value="1"/>
</dbReference>
<comment type="function">
    <text evidence="8">Releases the supercoiling and torsional tension of DNA, which is introduced during the DNA replication and transcription, by transiently cleaving and rejoining one strand of the DNA duplex. Introduces a single-strand break via transesterification at a target site in duplex DNA. The scissile phosphodiester is attacked by the catalytic tyrosine of the enzyme, resulting in the formation of a DNA-(5'-phosphotyrosyl)-enzyme intermediate and the expulsion of a 3'-OH DNA strand. The free DNA strand then undergoes passage around the unbroken strand, thus removing DNA supercoils. Finally, in the religation step, the DNA 3'-OH attacks the covalent intermediate to expel the active-site tyrosine and restore the DNA phosphodiester backbone.</text>
</comment>
<comment type="caution">
    <text evidence="12">The sequence shown here is derived from an EMBL/GenBank/DDBJ whole genome shotgun (WGS) entry which is preliminary data.</text>
</comment>
<feature type="site" description="Interaction with DNA" evidence="8">
    <location>
        <position position="61"/>
    </location>
</feature>
<organism evidence="12 13">
    <name type="scientific">Photorhabdus aegyptia</name>
    <dbReference type="NCBI Taxonomy" id="2805098"/>
    <lineage>
        <taxon>Bacteria</taxon>
        <taxon>Pseudomonadati</taxon>
        <taxon>Pseudomonadota</taxon>
        <taxon>Gammaproteobacteria</taxon>
        <taxon>Enterobacterales</taxon>
        <taxon>Morganellaceae</taxon>
        <taxon>Photorhabdus</taxon>
    </lineage>
</organism>
<evidence type="ECO:0000256" key="3">
    <source>
        <dbReference type="ARBA" id="ARBA00022723"/>
    </source>
</evidence>
<feature type="domain" description="Toprim" evidence="10">
    <location>
        <begin position="1"/>
        <end position="134"/>
    </location>
</feature>
<keyword evidence="13" id="KW-1185">Reference proteome</keyword>
<evidence type="ECO:0000256" key="2">
    <source>
        <dbReference type="ARBA" id="ARBA00009446"/>
    </source>
</evidence>
<dbReference type="GO" id="GO:0003917">
    <property type="term" value="F:DNA topoisomerase type I (single strand cut, ATP-independent) activity"/>
    <property type="evidence" value="ECO:0007669"/>
    <property type="project" value="UniProtKB-UniRule"/>
</dbReference>
<accession>A0A022PHC2</accession>
<evidence type="ECO:0000259" key="11">
    <source>
        <dbReference type="PROSITE" id="PS52039"/>
    </source>
</evidence>
<evidence type="ECO:0000259" key="10">
    <source>
        <dbReference type="PROSITE" id="PS50880"/>
    </source>
</evidence>
<keyword evidence="5 8" id="KW-0799">Topoisomerase</keyword>
<feature type="compositionally biased region" description="Basic residues" evidence="9">
    <location>
        <begin position="626"/>
        <end position="635"/>
    </location>
</feature>
<keyword evidence="4 8" id="KW-0460">Magnesium</keyword>
<comment type="similarity">
    <text evidence="2 8">Belongs to the type IA topoisomerase family.</text>
</comment>
<dbReference type="InterPro" id="IPR023406">
    <property type="entry name" value="Topo_IA_AS"/>
</dbReference>
<gene>
    <name evidence="8" type="primary">topB</name>
    <name evidence="12" type="ORF">BA1DRAFT_03176</name>
</gene>
<feature type="region of interest" description="Disordered" evidence="9">
    <location>
        <begin position="615"/>
        <end position="642"/>
    </location>
</feature>
<dbReference type="InterPro" id="IPR003602">
    <property type="entry name" value="Topo_IA_DNA-bd_dom"/>
</dbReference>
<dbReference type="PROSITE" id="PS00396">
    <property type="entry name" value="TOPO_IA_1"/>
    <property type="match status" value="1"/>
</dbReference>
<feature type="site" description="Interaction with DNA" evidence="8">
    <location>
        <position position="178"/>
    </location>
</feature>
<evidence type="ECO:0000256" key="6">
    <source>
        <dbReference type="ARBA" id="ARBA00023125"/>
    </source>
</evidence>
<dbReference type="SMART" id="SM00436">
    <property type="entry name" value="TOP1Bc"/>
    <property type="match status" value="1"/>
</dbReference>